<comment type="caution">
    <text evidence="1">The sequence shown here is derived from an EMBL/GenBank/DDBJ whole genome shotgun (WGS) entry which is preliminary data.</text>
</comment>
<keyword evidence="2" id="KW-1185">Reference proteome</keyword>
<sequence>MSYDGGGCTTNGCCRRSSSGAEARSDKAAWGEIAFRGQVRNRSAGSAQEREGHIAAAAAFTVAGAAGQRMNETGN</sequence>
<gene>
    <name evidence="1" type="ORF">HPB50_012491</name>
</gene>
<evidence type="ECO:0000313" key="1">
    <source>
        <dbReference type="EMBL" id="KAH6933140.1"/>
    </source>
</evidence>
<accession>A0ACB7SF00</accession>
<organism evidence="1 2">
    <name type="scientific">Hyalomma asiaticum</name>
    <name type="common">Tick</name>
    <dbReference type="NCBI Taxonomy" id="266040"/>
    <lineage>
        <taxon>Eukaryota</taxon>
        <taxon>Metazoa</taxon>
        <taxon>Ecdysozoa</taxon>
        <taxon>Arthropoda</taxon>
        <taxon>Chelicerata</taxon>
        <taxon>Arachnida</taxon>
        <taxon>Acari</taxon>
        <taxon>Parasitiformes</taxon>
        <taxon>Ixodida</taxon>
        <taxon>Ixodoidea</taxon>
        <taxon>Ixodidae</taxon>
        <taxon>Hyalomminae</taxon>
        <taxon>Hyalomma</taxon>
    </lineage>
</organism>
<evidence type="ECO:0000313" key="2">
    <source>
        <dbReference type="Proteomes" id="UP000821845"/>
    </source>
</evidence>
<dbReference type="Proteomes" id="UP000821845">
    <property type="component" value="Chromosome 4"/>
</dbReference>
<proteinExistence type="predicted"/>
<name>A0ACB7SF00_HYAAI</name>
<reference evidence="1" key="1">
    <citation type="submission" date="2020-05" db="EMBL/GenBank/DDBJ databases">
        <title>Large-scale comparative analyses of tick genomes elucidate their genetic diversity and vector capacities.</title>
        <authorList>
            <person name="Jia N."/>
            <person name="Wang J."/>
            <person name="Shi W."/>
            <person name="Du L."/>
            <person name="Sun Y."/>
            <person name="Zhan W."/>
            <person name="Jiang J."/>
            <person name="Wang Q."/>
            <person name="Zhang B."/>
            <person name="Ji P."/>
            <person name="Sakyi L.B."/>
            <person name="Cui X."/>
            <person name="Yuan T."/>
            <person name="Jiang B."/>
            <person name="Yang W."/>
            <person name="Lam T.T.-Y."/>
            <person name="Chang Q."/>
            <person name="Ding S."/>
            <person name="Wang X."/>
            <person name="Zhu J."/>
            <person name="Ruan X."/>
            <person name="Zhao L."/>
            <person name="Wei J."/>
            <person name="Que T."/>
            <person name="Du C."/>
            <person name="Cheng J."/>
            <person name="Dai P."/>
            <person name="Han X."/>
            <person name="Huang E."/>
            <person name="Gao Y."/>
            <person name="Liu J."/>
            <person name="Shao H."/>
            <person name="Ye R."/>
            <person name="Li L."/>
            <person name="Wei W."/>
            <person name="Wang X."/>
            <person name="Wang C."/>
            <person name="Yang T."/>
            <person name="Huo Q."/>
            <person name="Li W."/>
            <person name="Guo W."/>
            <person name="Chen H."/>
            <person name="Zhou L."/>
            <person name="Ni X."/>
            <person name="Tian J."/>
            <person name="Zhou Y."/>
            <person name="Sheng Y."/>
            <person name="Liu T."/>
            <person name="Pan Y."/>
            <person name="Xia L."/>
            <person name="Li J."/>
            <person name="Zhao F."/>
            <person name="Cao W."/>
        </authorList>
    </citation>
    <scope>NUCLEOTIDE SEQUENCE</scope>
    <source>
        <strain evidence="1">Hyas-2018</strain>
    </source>
</reference>
<protein>
    <submittedName>
        <fullName evidence="1">Uncharacterized protein</fullName>
    </submittedName>
</protein>
<dbReference type="EMBL" id="CM023484">
    <property type="protein sequence ID" value="KAH6933140.1"/>
    <property type="molecule type" value="Genomic_DNA"/>
</dbReference>